<dbReference type="Proteomes" id="UP000178347">
    <property type="component" value="Unassembled WGS sequence"/>
</dbReference>
<comment type="caution">
    <text evidence="1">The sequence shown here is derived from an EMBL/GenBank/DDBJ whole genome shotgun (WGS) entry which is preliminary data.</text>
</comment>
<dbReference type="AlphaFoldDB" id="A0A1F6MR11"/>
<proteinExistence type="predicted"/>
<evidence type="ECO:0008006" key="3">
    <source>
        <dbReference type="Google" id="ProtNLM"/>
    </source>
</evidence>
<organism evidence="1 2">
    <name type="scientific">Candidatus Magasanikbacteria bacterium RIFCSPLOWO2_12_FULL_43_12</name>
    <dbReference type="NCBI Taxonomy" id="1798692"/>
    <lineage>
        <taxon>Bacteria</taxon>
        <taxon>Candidatus Magasanikiibacteriota</taxon>
    </lineage>
</organism>
<dbReference type="Pfam" id="PF12686">
    <property type="entry name" value="DUF3800"/>
    <property type="match status" value="1"/>
</dbReference>
<dbReference type="InterPro" id="IPR024524">
    <property type="entry name" value="DUF3800"/>
</dbReference>
<sequence>MYIFLDESGQFHKNHSDSYFVIGSFTIGDTKRTAKRFKSWCRSKFPKKIRRQSEIKFSDSGVTDKLRLKTIKYICNLDVRIRFSFIKKENIPYEYRTKTSVESGLLYTSIVGETLEMYLPTNDLLFHVFCDQRPLKGIGRREFVEKIKTHLLPNLPKGGHVKIEMVDSKEYQNIQIADWVVGGLACYLNKRHLGKEIFSLLKNNIIGEGKEMFKDYWENKYNKKPNRQD</sequence>
<evidence type="ECO:0000313" key="1">
    <source>
        <dbReference type="EMBL" id="OGH74099.1"/>
    </source>
</evidence>
<protein>
    <recommendedName>
        <fullName evidence="3">DUF3800 domain-containing protein</fullName>
    </recommendedName>
</protein>
<evidence type="ECO:0000313" key="2">
    <source>
        <dbReference type="Proteomes" id="UP000178347"/>
    </source>
</evidence>
<accession>A0A1F6MR11</accession>
<gene>
    <name evidence="1" type="ORF">A3G00_05000</name>
</gene>
<name>A0A1F6MR11_9BACT</name>
<reference evidence="1 2" key="1">
    <citation type="journal article" date="2016" name="Nat. Commun.">
        <title>Thousands of microbial genomes shed light on interconnected biogeochemical processes in an aquifer system.</title>
        <authorList>
            <person name="Anantharaman K."/>
            <person name="Brown C.T."/>
            <person name="Hug L.A."/>
            <person name="Sharon I."/>
            <person name="Castelle C.J."/>
            <person name="Probst A.J."/>
            <person name="Thomas B.C."/>
            <person name="Singh A."/>
            <person name="Wilkins M.J."/>
            <person name="Karaoz U."/>
            <person name="Brodie E.L."/>
            <person name="Williams K.H."/>
            <person name="Hubbard S.S."/>
            <person name="Banfield J.F."/>
        </authorList>
    </citation>
    <scope>NUCLEOTIDE SEQUENCE [LARGE SCALE GENOMIC DNA]</scope>
</reference>
<dbReference type="EMBL" id="MFQN01000028">
    <property type="protein sequence ID" value="OGH74099.1"/>
    <property type="molecule type" value="Genomic_DNA"/>
</dbReference>